<evidence type="ECO:0000313" key="14">
    <source>
        <dbReference type="EMBL" id="KAK4034994.1"/>
    </source>
</evidence>
<evidence type="ECO:0000256" key="7">
    <source>
        <dbReference type="ARBA" id="ARBA00022793"/>
    </source>
</evidence>
<dbReference type="AlphaFoldDB" id="A0AAN6SP77"/>
<keyword evidence="6" id="KW-0479">Metal-binding</keyword>
<evidence type="ECO:0000256" key="11">
    <source>
        <dbReference type="RuleBase" id="RU366045"/>
    </source>
</evidence>
<accession>A0AAN6SP77</accession>
<evidence type="ECO:0000259" key="13">
    <source>
        <dbReference type="Pfam" id="PF04909"/>
    </source>
</evidence>
<dbReference type="SUPFAM" id="SSF51556">
    <property type="entry name" value="Metallo-dependent hydrolases"/>
    <property type="match status" value="1"/>
</dbReference>
<evidence type="ECO:0000256" key="2">
    <source>
        <dbReference type="ARBA" id="ARBA00005871"/>
    </source>
</evidence>
<dbReference type="EC" id="4.1.1.45" evidence="4"/>
<comment type="similarity">
    <text evidence="2">Belongs to the metallo-dependent hydrolases superfamily. ACMSD family.</text>
</comment>
<dbReference type="InterPro" id="IPR006680">
    <property type="entry name" value="Amidohydro-rel"/>
</dbReference>
<keyword evidence="8" id="KW-0862">Zinc</keyword>
<evidence type="ECO:0000256" key="12">
    <source>
        <dbReference type="SAM" id="MobiDB-lite"/>
    </source>
</evidence>
<proteinExistence type="inferred from homology"/>
<dbReference type="PANTHER" id="PTHR21240:SF27">
    <property type="entry name" value="2-AMINO-3-CARBOXYMUCONATE-6-SEMIALDEHYDE DECARBOXYLASE"/>
    <property type="match status" value="1"/>
</dbReference>
<evidence type="ECO:0000256" key="1">
    <source>
        <dbReference type="ARBA" id="ARBA00005079"/>
    </source>
</evidence>
<comment type="subunit">
    <text evidence="3">Monomer.</text>
</comment>
<dbReference type="PANTHER" id="PTHR21240">
    <property type="entry name" value="2-AMINO-3-CARBOXYLMUCONATE-6-SEMIALDEHYDE DECARBOXYLASE"/>
    <property type="match status" value="1"/>
</dbReference>
<evidence type="ECO:0000256" key="10">
    <source>
        <dbReference type="ARBA" id="ARBA00031120"/>
    </source>
</evidence>
<comment type="pathway">
    <text evidence="1">Secondary metabolite metabolism; quinolate metabolism.</text>
</comment>
<feature type="domain" description="Amidohydrolase-related" evidence="13">
    <location>
        <begin position="38"/>
        <end position="432"/>
    </location>
</feature>
<dbReference type="EMBL" id="MU854459">
    <property type="protein sequence ID" value="KAK4034994.1"/>
    <property type="molecule type" value="Genomic_DNA"/>
</dbReference>
<dbReference type="Gene3D" id="3.20.20.140">
    <property type="entry name" value="Metal-dependent hydrolases"/>
    <property type="match status" value="1"/>
</dbReference>
<dbReference type="Pfam" id="PF04909">
    <property type="entry name" value="Amidohydro_2"/>
    <property type="match status" value="1"/>
</dbReference>
<feature type="compositionally biased region" description="Basic and acidic residues" evidence="12">
    <location>
        <begin position="484"/>
        <end position="497"/>
    </location>
</feature>
<evidence type="ECO:0000256" key="9">
    <source>
        <dbReference type="ARBA" id="ARBA00023239"/>
    </source>
</evidence>
<evidence type="ECO:0000256" key="8">
    <source>
        <dbReference type="ARBA" id="ARBA00022833"/>
    </source>
</evidence>
<feature type="compositionally biased region" description="Low complexity" evidence="12">
    <location>
        <begin position="56"/>
        <end position="70"/>
    </location>
</feature>
<keyword evidence="7 11" id="KW-0210">Decarboxylase</keyword>
<feature type="region of interest" description="Disordered" evidence="12">
    <location>
        <begin position="1"/>
        <end position="101"/>
    </location>
</feature>
<dbReference type="GO" id="GO:0005829">
    <property type="term" value="C:cytosol"/>
    <property type="evidence" value="ECO:0007669"/>
    <property type="project" value="TreeGrafter"/>
</dbReference>
<evidence type="ECO:0000256" key="6">
    <source>
        <dbReference type="ARBA" id="ARBA00022723"/>
    </source>
</evidence>
<reference evidence="15" key="1">
    <citation type="journal article" date="2023" name="Mol. Phylogenet. Evol.">
        <title>Genome-scale phylogeny and comparative genomics of the fungal order Sordariales.</title>
        <authorList>
            <person name="Hensen N."/>
            <person name="Bonometti L."/>
            <person name="Westerberg I."/>
            <person name="Brannstrom I.O."/>
            <person name="Guillou S."/>
            <person name="Cros-Aarteil S."/>
            <person name="Calhoun S."/>
            <person name="Haridas S."/>
            <person name="Kuo A."/>
            <person name="Mondo S."/>
            <person name="Pangilinan J."/>
            <person name="Riley R."/>
            <person name="LaButti K."/>
            <person name="Andreopoulos B."/>
            <person name="Lipzen A."/>
            <person name="Chen C."/>
            <person name="Yan M."/>
            <person name="Daum C."/>
            <person name="Ng V."/>
            <person name="Clum A."/>
            <person name="Steindorff A."/>
            <person name="Ohm R.A."/>
            <person name="Martin F."/>
            <person name="Silar P."/>
            <person name="Natvig D.O."/>
            <person name="Lalanne C."/>
            <person name="Gautier V."/>
            <person name="Ament-Velasquez S.L."/>
            <person name="Kruys A."/>
            <person name="Hutchinson M.I."/>
            <person name="Powell A.J."/>
            <person name="Barry K."/>
            <person name="Miller A.N."/>
            <person name="Grigoriev I.V."/>
            <person name="Debuchy R."/>
            <person name="Gladieux P."/>
            <person name="Hiltunen Thoren M."/>
            <person name="Johannesson H."/>
        </authorList>
    </citation>
    <scope>NUCLEOTIDE SEQUENCE [LARGE SCALE GENOMIC DNA]</scope>
    <source>
        <strain evidence="15">CBS 284.82</strain>
    </source>
</reference>
<evidence type="ECO:0000256" key="3">
    <source>
        <dbReference type="ARBA" id="ARBA00011245"/>
    </source>
</evidence>
<evidence type="ECO:0000256" key="4">
    <source>
        <dbReference type="ARBA" id="ARBA00012365"/>
    </source>
</evidence>
<dbReference type="InterPro" id="IPR032465">
    <property type="entry name" value="ACMSD"/>
</dbReference>
<comment type="caution">
    <text evidence="14">The sequence shown here is derived from an EMBL/GenBank/DDBJ whole genome shotgun (WGS) entry which is preliminary data.</text>
</comment>
<feature type="region of interest" description="Disordered" evidence="12">
    <location>
        <begin position="478"/>
        <end position="503"/>
    </location>
</feature>
<gene>
    <name evidence="14" type="ORF">C8A01DRAFT_18309</name>
</gene>
<name>A0AAN6SP77_9PEZI</name>
<dbReference type="GO" id="GO:0001760">
    <property type="term" value="F:aminocarboxymuconate-semialdehyde decarboxylase activity"/>
    <property type="evidence" value="ECO:0007669"/>
    <property type="project" value="UniProtKB-EC"/>
</dbReference>
<sequence length="503" mass="54708">MAPAATHDLQPCCPASHNQHTTTRRDTDPSSPSSLFRIDMHTHIMPPSLPDLASLTQPPTSSSSSSSPTQDQPPPTTTKEEEEEPAPYPWPTFHPSPDHASTGSIDMYVGSTFFRRVSPSCYDPAARLRDMDAAGVDVQVLSTVPVLFCYDAPLAPARVLARALNDHVSRVCAEYPGRFVGLGTVPLQDCGAAVEELRRVVRMEGMVGVQVGTSVEGNKDGGVVMLDDERLGPFWRACEEWDVPVFVHPLGYALSNENKGRWGRYWSSWLVGMPCETALAMHGIMASGLLVRHPGLRLCFAHGGGAFPALLGRIQHGFDCRPDLVATKACGVTPTQHLGGETASPSAALGAGQGQIWIDSLVHDPDLMEYVIRKLGPGGADRIVLGSDYPFPLGEVPVAGKMLTEDERLGRFMTWGERAGVLARNAIRFLKLGREFEDRFEERLRRFEAAGVPLDGGQVKDGGWDGWKHRDSAIDLDGEEEEGRVDKLAGRDVERSPRSIGSQ</sequence>
<keyword evidence="9 11" id="KW-0456">Lyase</keyword>
<protein>
    <recommendedName>
        <fullName evidence="5">2-amino-3-carboxymuconate-6-semialdehyde decarboxylase</fullName>
        <ecNumber evidence="4">4.1.1.45</ecNumber>
    </recommendedName>
    <alternativeName>
        <fullName evidence="10">Picolinate carboxylase</fullName>
    </alternativeName>
</protein>
<dbReference type="InterPro" id="IPR032466">
    <property type="entry name" value="Metal_Hydrolase"/>
</dbReference>
<organism evidence="14 15">
    <name type="scientific">Parachaetomium inaequale</name>
    <dbReference type="NCBI Taxonomy" id="2588326"/>
    <lineage>
        <taxon>Eukaryota</taxon>
        <taxon>Fungi</taxon>
        <taxon>Dikarya</taxon>
        <taxon>Ascomycota</taxon>
        <taxon>Pezizomycotina</taxon>
        <taxon>Sordariomycetes</taxon>
        <taxon>Sordariomycetidae</taxon>
        <taxon>Sordariales</taxon>
        <taxon>Chaetomiaceae</taxon>
        <taxon>Parachaetomium</taxon>
    </lineage>
</organism>
<dbReference type="GO" id="GO:0016787">
    <property type="term" value="F:hydrolase activity"/>
    <property type="evidence" value="ECO:0007669"/>
    <property type="project" value="InterPro"/>
</dbReference>
<dbReference type="GO" id="GO:0019748">
    <property type="term" value="P:secondary metabolic process"/>
    <property type="evidence" value="ECO:0007669"/>
    <property type="project" value="TreeGrafter"/>
</dbReference>
<dbReference type="Proteomes" id="UP001303115">
    <property type="component" value="Unassembled WGS sequence"/>
</dbReference>
<keyword evidence="15" id="KW-1185">Reference proteome</keyword>
<evidence type="ECO:0000313" key="15">
    <source>
        <dbReference type="Proteomes" id="UP001303115"/>
    </source>
</evidence>
<evidence type="ECO:0000256" key="5">
    <source>
        <dbReference type="ARBA" id="ARBA00021214"/>
    </source>
</evidence>
<dbReference type="GO" id="GO:0046872">
    <property type="term" value="F:metal ion binding"/>
    <property type="evidence" value="ECO:0007669"/>
    <property type="project" value="UniProtKB-KW"/>
</dbReference>